<dbReference type="AlphaFoldDB" id="A0A9D2AU51"/>
<comment type="caution">
    <text evidence="2">The sequence shown here is derived from an EMBL/GenBank/DDBJ whole genome shotgun (WGS) entry which is preliminary data.</text>
</comment>
<organism evidence="2 3">
    <name type="scientific">Candidatus Borkfalkia faecavium</name>
    <dbReference type="NCBI Taxonomy" id="2838508"/>
    <lineage>
        <taxon>Bacteria</taxon>
        <taxon>Bacillati</taxon>
        <taxon>Bacillota</taxon>
        <taxon>Clostridia</taxon>
        <taxon>Christensenellales</taxon>
        <taxon>Christensenellaceae</taxon>
        <taxon>Candidatus Borkfalkia</taxon>
    </lineage>
</organism>
<dbReference type="EMBL" id="DXEW01000007">
    <property type="protein sequence ID" value="HIX50005.1"/>
    <property type="molecule type" value="Genomic_DNA"/>
</dbReference>
<reference evidence="2" key="2">
    <citation type="submission" date="2021-04" db="EMBL/GenBank/DDBJ databases">
        <authorList>
            <person name="Gilroy R."/>
        </authorList>
    </citation>
    <scope>NUCLEOTIDE SEQUENCE</scope>
    <source>
        <strain evidence="2">2189</strain>
    </source>
</reference>
<accession>A0A9D2AU51</accession>
<sequence length="153" mass="18476">MKKEIKEEVVPCEICGHPVIHNEYGLYQDCPQCGWRRGGDNVELERQWGVSYPMLVSLSHAREQYRQGLPFKADFDEFVRGLLFYSEMLFDYQGETYEAYLYRDKEFEPYKFVFCCAEFLQEYVSEQEFREKANIQGKRLKDIWDQVQEPRYM</sequence>
<dbReference type="Pfam" id="PF14206">
    <property type="entry name" value="Cys_rich_CPCC"/>
    <property type="match status" value="1"/>
</dbReference>
<gene>
    <name evidence="2" type="ORF">H9851_01860</name>
</gene>
<reference evidence="2" key="1">
    <citation type="journal article" date="2021" name="PeerJ">
        <title>Extensive microbial diversity within the chicken gut microbiome revealed by metagenomics and culture.</title>
        <authorList>
            <person name="Gilroy R."/>
            <person name="Ravi A."/>
            <person name="Getino M."/>
            <person name="Pursley I."/>
            <person name="Horton D.L."/>
            <person name="Alikhan N.F."/>
            <person name="Baker D."/>
            <person name="Gharbi K."/>
            <person name="Hall N."/>
            <person name="Watson M."/>
            <person name="Adriaenssens E.M."/>
            <person name="Foster-Nyarko E."/>
            <person name="Jarju S."/>
            <person name="Secka A."/>
            <person name="Antonio M."/>
            <person name="Oren A."/>
            <person name="Chaudhuri R.R."/>
            <person name="La Ragione R."/>
            <person name="Hildebrand F."/>
            <person name="Pallen M.J."/>
        </authorList>
    </citation>
    <scope>NUCLEOTIDE SEQUENCE</scope>
    <source>
        <strain evidence="2">2189</strain>
    </source>
</reference>
<evidence type="ECO:0000313" key="2">
    <source>
        <dbReference type="EMBL" id="HIX50005.1"/>
    </source>
</evidence>
<feature type="domain" description="Cysteine-rich CPCC" evidence="1">
    <location>
        <begin position="11"/>
        <end position="67"/>
    </location>
</feature>
<dbReference type="Proteomes" id="UP000886847">
    <property type="component" value="Unassembled WGS sequence"/>
</dbReference>
<name>A0A9D2AU51_9FIRM</name>
<proteinExistence type="predicted"/>
<protein>
    <recommendedName>
        <fullName evidence="1">Cysteine-rich CPCC domain-containing protein</fullName>
    </recommendedName>
</protein>
<dbReference type="InterPro" id="IPR025983">
    <property type="entry name" value="Cys_rich_CPCC"/>
</dbReference>
<evidence type="ECO:0000259" key="1">
    <source>
        <dbReference type="Pfam" id="PF14206"/>
    </source>
</evidence>
<evidence type="ECO:0000313" key="3">
    <source>
        <dbReference type="Proteomes" id="UP000886847"/>
    </source>
</evidence>